<comment type="caution">
    <text evidence="1">The sequence shown here is derived from an EMBL/GenBank/DDBJ whole genome shotgun (WGS) entry which is preliminary data.</text>
</comment>
<feature type="non-terminal residue" evidence="1">
    <location>
        <position position="66"/>
    </location>
</feature>
<accession>X1NMK1</accession>
<reference evidence="1" key="1">
    <citation type="journal article" date="2014" name="Front. Microbiol.">
        <title>High frequency of phylogenetically diverse reductive dehalogenase-homologous genes in deep subseafloor sedimentary metagenomes.</title>
        <authorList>
            <person name="Kawai M."/>
            <person name="Futagami T."/>
            <person name="Toyoda A."/>
            <person name="Takaki Y."/>
            <person name="Nishi S."/>
            <person name="Hori S."/>
            <person name="Arai W."/>
            <person name="Tsubouchi T."/>
            <person name="Morono Y."/>
            <person name="Uchiyama I."/>
            <person name="Ito T."/>
            <person name="Fujiyama A."/>
            <person name="Inagaki F."/>
            <person name="Takami H."/>
        </authorList>
    </citation>
    <scope>NUCLEOTIDE SEQUENCE</scope>
    <source>
        <strain evidence="1">Expedition CK06-06</strain>
    </source>
</reference>
<organism evidence="1">
    <name type="scientific">marine sediment metagenome</name>
    <dbReference type="NCBI Taxonomy" id="412755"/>
    <lineage>
        <taxon>unclassified sequences</taxon>
        <taxon>metagenomes</taxon>
        <taxon>ecological metagenomes</taxon>
    </lineage>
</organism>
<gene>
    <name evidence="1" type="ORF">S06H3_27268</name>
</gene>
<proteinExistence type="predicted"/>
<name>X1NMK1_9ZZZZ</name>
<dbReference type="AlphaFoldDB" id="X1NMK1"/>
<protein>
    <submittedName>
        <fullName evidence="1">Uncharacterized protein</fullName>
    </submittedName>
</protein>
<evidence type="ECO:0000313" key="1">
    <source>
        <dbReference type="EMBL" id="GAI19909.1"/>
    </source>
</evidence>
<dbReference type="EMBL" id="BARV01015806">
    <property type="protein sequence ID" value="GAI19909.1"/>
    <property type="molecule type" value="Genomic_DNA"/>
</dbReference>
<sequence>MEDFWRWGGVKMNVEELLTYSKKKYIAKIGNSFLVLPMSEDTVKSMSPQELGRYFRAFPDEMTTCL</sequence>